<evidence type="ECO:0000259" key="4">
    <source>
        <dbReference type="Pfam" id="PF15915"/>
    </source>
</evidence>
<dbReference type="EMBL" id="FOYS01000005">
    <property type="protein sequence ID" value="SFR65339.1"/>
    <property type="molecule type" value="Genomic_DNA"/>
</dbReference>
<protein>
    <submittedName>
        <fullName evidence="5">Predicted DNA binding protein, contains HTH domain</fullName>
    </submittedName>
</protein>
<dbReference type="AlphaFoldDB" id="A0A1I6IFC4"/>
<dbReference type="PANTHER" id="PTHR34236">
    <property type="entry name" value="DIMETHYL SULFOXIDE REDUCTASE TRANSCRIPTIONAL ACTIVATOR"/>
    <property type="match status" value="1"/>
</dbReference>
<sequence length="219" mass="24315">MSITAKVHIEHDRLALVPTLTALDDIKIRVMTQTNTDPGATVFPFLVEYDDGAELDEMLDADPTVESYDLIDRTDGTSIYYIEHTPETKLISTVVTDVNGFLVHTETTGRGWLVRLLLPDKQALNTIWEYASENDITLDIIEIYSNDEAGGDTSYGLTDEQECALKTAYERGYFGEPRDISLSGVAEEMGLSSTAMSGRLRRGMRNLIAATIADHDDEE</sequence>
<dbReference type="InterPro" id="IPR031803">
    <property type="entry name" value="BAT_GAF/HTH-assoc"/>
</dbReference>
<evidence type="ECO:0000259" key="3">
    <source>
        <dbReference type="Pfam" id="PF04967"/>
    </source>
</evidence>
<evidence type="ECO:0000313" key="6">
    <source>
        <dbReference type="Proteomes" id="UP000243250"/>
    </source>
</evidence>
<dbReference type="Pfam" id="PF15915">
    <property type="entry name" value="BAT"/>
    <property type="match status" value="1"/>
</dbReference>
<evidence type="ECO:0000256" key="2">
    <source>
        <dbReference type="ARBA" id="ARBA00023163"/>
    </source>
</evidence>
<evidence type="ECO:0000256" key="1">
    <source>
        <dbReference type="ARBA" id="ARBA00023015"/>
    </source>
</evidence>
<dbReference type="Proteomes" id="UP000243250">
    <property type="component" value="Unassembled WGS sequence"/>
</dbReference>
<organism evidence="5 6">
    <name type="scientific">Halogeometricum limi</name>
    <dbReference type="NCBI Taxonomy" id="555875"/>
    <lineage>
        <taxon>Archaea</taxon>
        <taxon>Methanobacteriati</taxon>
        <taxon>Methanobacteriota</taxon>
        <taxon>Stenosarchaea group</taxon>
        <taxon>Halobacteria</taxon>
        <taxon>Halobacteriales</taxon>
        <taxon>Haloferacaceae</taxon>
        <taxon>Halogeometricum</taxon>
    </lineage>
</organism>
<name>A0A1I6IFC4_9EURY</name>
<gene>
    <name evidence="5" type="ORF">SAMN04488124_3176</name>
</gene>
<keyword evidence="2" id="KW-0804">Transcription</keyword>
<keyword evidence="6" id="KW-1185">Reference proteome</keyword>
<feature type="domain" description="HTH bat-type" evidence="3">
    <location>
        <begin position="157"/>
        <end position="208"/>
    </location>
</feature>
<dbReference type="Pfam" id="PF04967">
    <property type="entry name" value="HTH_10"/>
    <property type="match status" value="1"/>
</dbReference>
<dbReference type="PANTHER" id="PTHR34236:SF1">
    <property type="entry name" value="DIMETHYL SULFOXIDE REDUCTASE TRANSCRIPTIONAL ACTIVATOR"/>
    <property type="match status" value="1"/>
</dbReference>
<evidence type="ECO:0000313" key="5">
    <source>
        <dbReference type="EMBL" id="SFR65339.1"/>
    </source>
</evidence>
<keyword evidence="1" id="KW-0805">Transcription regulation</keyword>
<dbReference type="RefSeq" id="WP_089882713.1">
    <property type="nucleotide sequence ID" value="NZ_FOYS01000005.1"/>
</dbReference>
<feature type="domain" description="Bacterioopsin transcriptional activator GAF and HTH associated" evidence="4">
    <location>
        <begin position="7"/>
        <end position="134"/>
    </location>
</feature>
<reference evidence="6" key="1">
    <citation type="submission" date="2016-10" db="EMBL/GenBank/DDBJ databases">
        <authorList>
            <person name="Varghese N."/>
            <person name="Submissions S."/>
        </authorList>
    </citation>
    <scope>NUCLEOTIDE SEQUENCE [LARGE SCALE GENOMIC DNA]</scope>
    <source>
        <strain evidence="6">CGMCC 1.8711</strain>
    </source>
</reference>
<dbReference type="InterPro" id="IPR007050">
    <property type="entry name" value="HTH_bacterioopsin"/>
</dbReference>
<proteinExistence type="predicted"/>
<accession>A0A1I6IFC4</accession>
<dbReference type="OrthoDB" id="156233at2157"/>